<reference evidence="1" key="1">
    <citation type="submission" date="2024-06" db="EMBL/GenBank/DDBJ databases">
        <authorList>
            <consortium name="consrtm"/>
            <person name="Uemura M."/>
            <person name="Terahara T."/>
        </authorList>
    </citation>
    <scope>NUCLEOTIDE SEQUENCE</scope>
    <source>
        <strain evidence="1">KM77-8</strain>
    </source>
</reference>
<accession>A0AAT9HRD9</accession>
<dbReference type="EMBL" id="AP035768">
    <property type="protein sequence ID" value="BFO20118.1"/>
    <property type="molecule type" value="Genomic_DNA"/>
</dbReference>
<proteinExistence type="predicted"/>
<reference evidence="1" key="2">
    <citation type="submission" date="2024-07" db="EMBL/GenBank/DDBJ databases">
        <title>Streptomyces haneummycinica sp. nov., a new antibiotic-producing actinobacterium isolated from marine sediment.</title>
        <authorList>
            <person name="Uemura M."/>
            <person name="Hamada M."/>
            <person name="Hirano S."/>
            <person name="Kobayashi K."/>
            <person name="Ohshiro T."/>
            <person name="Kobayashi T."/>
            <person name="Terahara T."/>
        </authorList>
    </citation>
    <scope>NUCLEOTIDE SEQUENCE</scope>
    <source>
        <strain evidence="1">KM77-8</strain>
    </source>
</reference>
<name>A0AAT9HRD9_9ACTN</name>
<protein>
    <recommendedName>
        <fullName evidence="2">Hydrolase</fullName>
    </recommendedName>
</protein>
<gene>
    <name evidence="1" type="ORF">SHKM778_65060</name>
</gene>
<evidence type="ECO:0008006" key="2">
    <source>
        <dbReference type="Google" id="ProtNLM"/>
    </source>
</evidence>
<evidence type="ECO:0000313" key="1">
    <source>
        <dbReference type="EMBL" id="BFO20118.1"/>
    </source>
</evidence>
<dbReference type="AlphaFoldDB" id="A0AAT9HRD9"/>
<sequence length="51" mass="5289">MTGVTAAEAAGCRVVAVPSVGPITPAARRTVVPTLEIVDLPFLHGVMTEMR</sequence>
<organism evidence="1">
    <name type="scientific">Streptomyces haneummycinicus</name>
    <dbReference type="NCBI Taxonomy" id="3074435"/>
    <lineage>
        <taxon>Bacteria</taxon>
        <taxon>Bacillati</taxon>
        <taxon>Actinomycetota</taxon>
        <taxon>Actinomycetes</taxon>
        <taxon>Kitasatosporales</taxon>
        <taxon>Streptomycetaceae</taxon>
        <taxon>Streptomyces</taxon>
    </lineage>
</organism>